<evidence type="ECO:0000256" key="1">
    <source>
        <dbReference type="SAM" id="MobiDB-lite"/>
    </source>
</evidence>
<feature type="region of interest" description="Disordered" evidence="1">
    <location>
        <begin position="246"/>
        <end position="266"/>
    </location>
</feature>
<dbReference type="Proteomes" id="UP001159427">
    <property type="component" value="Unassembled WGS sequence"/>
</dbReference>
<feature type="compositionally biased region" description="Low complexity" evidence="1">
    <location>
        <begin position="454"/>
        <end position="470"/>
    </location>
</feature>
<feature type="compositionally biased region" description="Polar residues" evidence="1">
    <location>
        <begin position="979"/>
        <end position="997"/>
    </location>
</feature>
<dbReference type="PANTHER" id="PTHR14694:SF1">
    <property type="entry name" value="CALCIUM-RESPONSIVE TRANSCRIPTION FACTOR"/>
    <property type="match status" value="1"/>
</dbReference>
<feature type="region of interest" description="Disordered" evidence="1">
    <location>
        <begin position="710"/>
        <end position="734"/>
    </location>
</feature>
<proteinExistence type="predicted"/>
<feature type="region of interest" description="Disordered" evidence="1">
    <location>
        <begin position="442"/>
        <end position="485"/>
    </location>
</feature>
<comment type="caution">
    <text evidence="2">The sequence shown here is derived from an EMBL/GenBank/DDBJ whole genome shotgun (WGS) entry which is preliminary data.</text>
</comment>
<sequence length="997" mass="107456">MVNFDPLGSHGSSSCNTMATDSAETLPSESIQQQILVSEQVTAPEGFQNAISSNIPTTIQTIPQQNGEIATISTSTLAETMATSEAIMATESISVGTQEASSSLSAQEIVDSIPQVQEHDSVPGSQQSLVISAENVAIGTSASLDASPHPQIASNYPWAARLHDCELIGDSYRGYVMNEVELDLILTLHKQHTSSCWGTRQSPSSAKPSIRLMWKSQYVPYDGIPFLNTGRRATVMECQYGPRRKGAVNKKQPDYNEHGSPVKKHRPTCPARIYIKKVRKFPEFRIDPTMDAKHVRQAQERALTALRLAGVDIGGEERYYVQLPLPLAHEYHDIDDIPMDPEESAESQGQRLNPEVMNKIRELVARGVSGIYTVKHCLKVFVEKELFANVEAPARHNRSYFPTIIDIQNHIHQAQMALATGSLMPLPPLTNFPQSYLQLKEKTRKRKHTPEKLSQSSQTSTETITSIQRQYSSARMTSQDQEQLLHQASRENYQGSEQAHQLGIIQGTDGQATEVDLSNQHQILITQGSGSGRDEGQVVIVVNASSFFSGQSDSDTPATLSLTIPASQVASLSHASLHSAAGAQAVTLIPSQTDAPPQTSGSATTSPQTVTFIPQVAENSRSAVAFLTTQQSDNTSQVPVSAAYLATHGQTSNILSMLDSALQASSPGSAPIIRVGSSAGVVPATDSSQSTDAISGHVVATQAAVDAVLSAAKEESKQSRSGEESVEGEPQEKRQALEVDLSSLVKEAVFDGQQVEGVISEAQEKSSAEGEQPRMVSIPAPSSQQQSDNTQFTSLSQANEEGNFISMATTRPVVMVPESVLQSVQEGGQTVILEDGENKLHVAVRDREHCTGTQQMSVELQHNESAYENNDASPQIPVVMETDQRVSVAMETNDVVPAPVTTSQDLGVSIETDSEQPKQQATTHENSLKVTEEEQSLQDYNIPASCAAQSSGTDPISVSLLFANSQQQLPLPLDEPAVTSHTDTVSAVNNTPAVFSQ</sequence>
<organism evidence="2 3">
    <name type="scientific">Porites evermanni</name>
    <dbReference type="NCBI Taxonomy" id="104178"/>
    <lineage>
        <taxon>Eukaryota</taxon>
        <taxon>Metazoa</taxon>
        <taxon>Cnidaria</taxon>
        <taxon>Anthozoa</taxon>
        <taxon>Hexacorallia</taxon>
        <taxon>Scleractinia</taxon>
        <taxon>Fungiina</taxon>
        <taxon>Poritidae</taxon>
        <taxon>Porites</taxon>
    </lineage>
</organism>
<dbReference type="Pfam" id="PF15299">
    <property type="entry name" value="ALS2CR8"/>
    <property type="match status" value="1"/>
</dbReference>
<evidence type="ECO:0000313" key="3">
    <source>
        <dbReference type="Proteomes" id="UP001159427"/>
    </source>
</evidence>
<evidence type="ECO:0008006" key="4">
    <source>
        <dbReference type="Google" id="ProtNLM"/>
    </source>
</evidence>
<dbReference type="PANTHER" id="PTHR14694">
    <property type="entry name" value="CALCIUM-RESPONSIVE TRANSCRIPTION FACTOR"/>
    <property type="match status" value="1"/>
</dbReference>
<feature type="compositionally biased region" description="Basic and acidic residues" evidence="1">
    <location>
        <begin position="712"/>
        <end position="723"/>
    </location>
</feature>
<evidence type="ECO:0000313" key="2">
    <source>
        <dbReference type="EMBL" id="CAH3192568.1"/>
    </source>
</evidence>
<feature type="region of interest" description="Disordered" evidence="1">
    <location>
        <begin position="761"/>
        <end position="792"/>
    </location>
</feature>
<dbReference type="EMBL" id="CALNXI010003221">
    <property type="protein sequence ID" value="CAH3192568.1"/>
    <property type="molecule type" value="Genomic_DNA"/>
</dbReference>
<accession>A0ABN8SS32</accession>
<dbReference type="InterPro" id="IPR029309">
    <property type="entry name" value="CaRF"/>
</dbReference>
<feature type="compositionally biased region" description="Polar residues" evidence="1">
    <location>
        <begin position="471"/>
        <end position="485"/>
    </location>
</feature>
<reference evidence="2 3" key="1">
    <citation type="submission" date="2022-05" db="EMBL/GenBank/DDBJ databases">
        <authorList>
            <consortium name="Genoscope - CEA"/>
            <person name="William W."/>
        </authorList>
    </citation>
    <scope>NUCLEOTIDE SEQUENCE [LARGE SCALE GENOMIC DNA]</scope>
</reference>
<feature type="compositionally biased region" description="Polar residues" evidence="1">
    <location>
        <begin position="780"/>
        <end position="792"/>
    </location>
</feature>
<feature type="region of interest" description="Disordered" evidence="1">
    <location>
        <begin position="1"/>
        <end position="27"/>
    </location>
</feature>
<feature type="region of interest" description="Disordered" evidence="1">
    <location>
        <begin position="974"/>
        <end position="997"/>
    </location>
</feature>
<feature type="compositionally biased region" description="Polar residues" evidence="1">
    <location>
        <begin position="10"/>
        <end position="27"/>
    </location>
</feature>
<name>A0ABN8SS32_9CNID</name>
<keyword evidence="3" id="KW-1185">Reference proteome</keyword>
<gene>
    <name evidence="2" type="ORF">PEVE_00024154</name>
</gene>
<feature type="compositionally biased region" description="Basic and acidic residues" evidence="1">
    <location>
        <begin position="762"/>
        <end position="772"/>
    </location>
</feature>
<protein>
    <recommendedName>
        <fullName evidence="4">Calcium-responsive transcription factor</fullName>
    </recommendedName>
</protein>